<evidence type="ECO:0000313" key="3">
    <source>
        <dbReference type="EMBL" id="EGG01176.1"/>
    </source>
</evidence>
<gene>
    <name evidence="3" type="ORF">MELLADRAFT_111234</name>
</gene>
<protein>
    <recommendedName>
        <fullName evidence="2">Ubiquinol-cytochrome c chaperone domain-containing protein</fullName>
    </recommendedName>
</protein>
<dbReference type="FunCoup" id="F4S2H0">
    <property type="interactions" value="195"/>
</dbReference>
<comment type="similarity">
    <text evidence="1">Belongs to the CBP3 family.</text>
</comment>
<dbReference type="PANTHER" id="PTHR12184:SF1">
    <property type="entry name" value="UBIQUINOL-CYTOCHROME-C REDUCTASE COMPLEX ASSEMBLY FACTOR 1"/>
    <property type="match status" value="1"/>
</dbReference>
<dbReference type="PANTHER" id="PTHR12184">
    <property type="entry name" value="UBIQUINOL-CYTOCHROME C REDUCTASE COMPLEX ASSEMBLY FACTOR 1 FAMILY MEMBER"/>
    <property type="match status" value="1"/>
</dbReference>
<dbReference type="Pfam" id="PF03981">
    <property type="entry name" value="Ubiq_cyt_C_chap"/>
    <property type="match status" value="1"/>
</dbReference>
<dbReference type="InParanoid" id="F4S2H0"/>
<dbReference type="InterPro" id="IPR021150">
    <property type="entry name" value="Ubiq_cyt_c_chap"/>
</dbReference>
<dbReference type="RefSeq" id="XP_007415526.1">
    <property type="nucleotide sequence ID" value="XM_007415464.1"/>
</dbReference>
<dbReference type="OrthoDB" id="10253878at2759"/>
<evidence type="ECO:0000259" key="2">
    <source>
        <dbReference type="Pfam" id="PF03981"/>
    </source>
</evidence>
<reference evidence="4" key="1">
    <citation type="journal article" date="2011" name="Proc. Natl. Acad. Sci. U.S.A.">
        <title>Obligate biotrophy features unraveled by the genomic analysis of rust fungi.</title>
        <authorList>
            <person name="Duplessis S."/>
            <person name="Cuomo C.A."/>
            <person name="Lin Y.-C."/>
            <person name="Aerts A."/>
            <person name="Tisserant E."/>
            <person name="Veneault-Fourrey C."/>
            <person name="Joly D.L."/>
            <person name="Hacquard S."/>
            <person name="Amselem J."/>
            <person name="Cantarel B.L."/>
            <person name="Chiu R."/>
            <person name="Coutinho P.M."/>
            <person name="Feau N."/>
            <person name="Field M."/>
            <person name="Frey P."/>
            <person name="Gelhaye E."/>
            <person name="Goldberg J."/>
            <person name="Grabherr M.G."/>
            <person name="Kodira C.D."/>
            <person name="Kohler A."/>
            <person name="Kuees U."/>
            <person name="Lindquist E.A."/>
            <person name="Lucas S.M."/>
            <person name="Mago R."/>
            <person name="Mauceli E."/>
            <person name="Morin E."/>
            <person name="Murat C."/>
            <person name="Pangilinan J.L."/>
            <person name="Park R."/>
            <person name="Pearson M."/>
            <person name="Quesneville H."/>
            <person name="Rouhier N."/>
            <person name="Sakthikumar S."/>
            <person name="Salamov A.A."/>
            <person name="Schmutz J."/>
            <person name="Selles B."/>
            <person name="Shapiro H."/>
            <person name="Tanguay P."/>
            <person name="Tuskan G.A."/>
            <person name="Henrissat B."/>
            <person name="Van de Peer Y."/>
            <person name="Rouze P."/>
            <person name="Ellis J.G."/>
            <person name="Dodds P.N."/>
            <person name="Schein J.E."/>
            <person name="Zhong S."/>
            <person name="Hamelin R.C."/>
            <person name="Grigoriev I.V."/>
            <person name="Szabo L.J."/>
            <person name="Martin F."/>
        </authorList>
    </citation>
    <scope>NUCLEOTIDE SEQUENCE [LARGE SCALE GENOMIC DNA]</scope>
    <source>
        <strain evidence="4">98AG31 / pathotype 3-4-7</strain>
    </source>
</reference>
<dbReference type="AlphaFoldDB" id="F4S2H0"/>
<keyword evidence="4" id="KW-1185">Reference proteome</keyword>
<dbReference type="Proteomes" id="UP000001072">
    <property type="component" value="Unassembled WGS sequence"/>
</dbReference>
<dbReference type="KEGG" id="mlr:MELLADRAFT_111234"/>
<evidence type="ECO:0000313" key="4">
    <source>
        <dbReference type="Proteomes" id="UP000001072"/>
    </source>
</evidence>
<dbReference type="GO" id="GO:0034551">
    <property type="term" value="P:mitochondrial respiratory chain complex III assembly"/>
    <property type="evidence" value="ECO:0007669"/>
    <property type="project" value="TreeGrafter"/>
</dbReference>
<dbReference type="GO" id="GO:0005739">
    <property type="term" value="C:mitochondrion"/>
    <property type="evidence" value="ECO:0007669"/>
    <property type="project" value="TreeGrafter"/>
</dbReference>
<organism evidence="4">
    <name type="scientific">Melampsora larici-populina (strain 98AG31 / pathotype 3-4-7)</name>
    <name type="common">Poplar leaf rust fungus</name>
    <dbReference type="NCBI Taxonomy" id="747676"/>
    <lineage>
        <taxon>Eukaryota</taxon>
        <taxon>Fungi</taxon>
        <taxon>Dikarya</taxon>
        <taxon>Basidiomycota</taxon>
        <taxon>Pucciniomycotina</taxon>
        <taxon>Pucciniomycetes</taxon>
        <taxon>Pucciniales</taxon>
        <taxon>Melampsoraceae</taxon>
        <taxon>Melampsora</taxon>
    </lineage>
</organism>
<feature type="domain" description="Ubiquinol-cytochrome c chaperone" evidence="2">
    <location>
        <begin position="105"/>
        <end position="220"/>
    </location>
</feature>
<name>F4S2H0_MELLP</name>
<evidence type="ECO:0000256" key="1">
    <source>
        <dbReference type="ARBA" id="ARBA00006407"/>
    </source>
</evidence>
<dbReference type="eggNOG" id="KOG2873">
    <property type="taxonomic scope" value="Eukaryota"/>
</dbReference>
<accession>F4S2H0</accession>
<dbReference type="GeneID" id="18924320"/>
<sequence length="304" mass="35341">MTHQLNKLRLRLHSSNFTSFYHPSHQLVLNRFSTKPTTTTTTKTTAYHIGKSGQLYSPWFVKLVTTLGNRLGYNLPTSHAITITSDLYDHCSNQFQLEKSFWINECGLPDSFQTWFQITQLHMWILIVRFRSMKNNLGRTYIQEFVNHGFLDTEHRIRSTPYKVTKNSLIKSYMKTMLDQHYGFLVGFDWALATDQDGSDSVLVEAVWRNLFGARWGKGMGGVKGKFNSNPLKESEEVGNRDGIDGLDFLDDVLFLDRLERILVWIRIELIRVSRISDDEIINYSNNKLGDLRVRNKLIEFGKF</sequence>
<dbReference type="VEuPathDB" id="FungiDB:MELLADRAFT_111234"/>
<dbReference type="InterPro" id="IPR007129">
    <property type="entry name" value="Ubiqinol_cyt_c_chaperone_CPB3"/>
</dbReference>
<dbReference type="STRING" id="747676.F4S2H0"/>
<dbReference type="HOGENOM" id="CLU_051390_0_0_1"/>
<dbReference type="EMBL" id="GL883140">
    <property type="protein sequence ID" value="EGG01176.1"/>
    <property type="molecule type" value="Genomic_DNA"/>
</dbReference>
<proteinExistence type="inferred from homology"/>